<feature type="region of interest" description="Disordered" evidence="1">
    <location>
        <begin position="76"/>
        <end position="121"/>
    </location>
</feature>
<reference evidence="2" key="1">
    <citation type="submission" date="2021-01" db="EMBL/GenBank/DDBJ databases">
        <authorList>
            <person name="Corre E."/>
            <person name="Pelletier E."/>
            <person name="Niang G."/>
            <person name="Scheremetjew M."/>
            <person name="Finn R."/>
            <person name="Kale V."/>
            <person name="Holt S."/>
            <person name="Cochrane G."/>
            <person name="Meng A."/>
            <person name="Brown T."/>
            <person name="Cohen L."/>
        </authorList>
    </citation>
    <scope>NUCLEOTIDE SEQUENCE</scope>
    <source>
        <strain evidence="2">308</strain>
    </source>
</reference>
<name>A0A7S1FQ32_9STRA</name>
<evidence type="ECO:0000256" key="1">
    <source>
        <dbReference type="SAM" id="MobiDB-lite"/>
    </source>
</evidence>
<dbReference type="EMBL" id="HBFR01013368">
    <property type="protein sequence ID" value="CAD8882514.1"/>
    <property type="molecule type" value="Transcribed_RNA"/>
</dbReference>
<feature type="compositionally biased region" description="Basic and acidic residues" evidence="1">
    <location>
        <begin position="106"/>
        <end position="121"/>
    </location>
</feature>
<sequence length="121" mass="13159">MMRPGMYRAACHRAAEEQILDGSLRLGAMVRRGSQRAKPHGKVFQGCLHALRPGTFHRRRHSRVRERISPAVLRGGAVVPAHCPDTGESHGADDGPGIHQKGFRGSHADEAPGTRPGTRDD</sequence>
<evidence type="ECO:0000313" key="2">
    <source>
        <dbReference type="EMBL" id="CAD8882514.1"/>
    </source>
</evidence>
<organism evidence="2">
    <name type="scientific">Corethron hystrix</name>
    <dbReference type="NCBI Taxonomy" id="216773"/>
    <lineage>
        <taxon>Eukaryota</taxon>
        <taxon>Sar</taxon>
        <taxon>Stramenopiles</taxon>
        <taxon>Ochrophyta</taxon>
        <taxon>Bacillariophyta</taxon>
        <taxon>Coscinodiscophyceae</taxon>
        <taxon>Corethrophycidae</taxon>
        <taxon>Corethrales</taxon>
        <taxon>Corethraceae</taxon>
        <taxon>Corethron</taxon>
    </lineage>
</organism>
<gene>
    <name evidence="2" type="ORF">CHYS00102_LOCUS9704</name>
</gene>
<dbReference type="AlphaFoldDB" id="A0A7S1FQ32"/>
<proteinExistence type="predicted"/>
<protein>
    <submittedName>
        <fullName evidence="2">Uncharacterized protein</fullName>
    </submittedName>
</protein>
<accession>A0A7S1FQ32</accession>